<dbReference type="InterPro" id="IPR018422">
    <property type="entry name" value="Cation/H_exchanger_CPA1"/>
</dbReference>
<dbReference type="GO" id="GO:0051453">
    <property type="term" value="P:regulation of intracellular pH"/>
    <property type="evidence" value="ECO:0007669"/>
    <property type="project" value="TreeGrafter"/>
</dbReference>
<dbReference type="PANTHER" id="PTHR10110:SF86">
    <property type="entry name" value="SODIUM_HYDROGEN EXCHANGER 7"/>
    <property type="match status" value="1"/>
</dbReference>
<evidence type="ECO:0000256" key="4">
    <source>
        <dbReference type="ARBA" id="ARBA00022692"/>
    </source>
</evidence>
<dbReference type="KEGG" id="awe:JG540_04205"/>
<evidence type="ECO:0000313" key="12">
    <source>
        <dbReference type="EMBL" id="QQM68053.1"/>
    </source>
</evidence>
<proteinExistence type="predicted"/>
<sequence length="592" mass="62775">MDPLAIAVLALLVIAAGNQLAPKVGLASPLVLLTLGIGVGLLPWVQGVEVAPELILEGVLPPLLFATAVAMPVMDFRRELRSVAALAIGLVVASALLLGLMIHLLLPAVSLPWAVALGAVLSPTDAVAVAIARGQGVNHRIITVLEGEGLLNDASALVLLSAAVAAGLNTDAGALRPMSLATGFVMALAVAVVVGWLVGEATIRVRSRVTDSAVDTVISFTVPFLASIPTEYLGGSGLVAAVVAGLVVSFHGPQMLPPGNRRAAHANWRTLELVLEGAVFLVVGIQAYGIVNELRLDPSTPTVGHAVLLAVLSGALVMVVRAVFVAAILWWLRSARRRNHRRLSAQAERIARFEERLSHACDVDEELLASRDLSPEDWLKALNRWHSRLDKGRRRQKRATNDMAYFTAATLGPREGTVIVWAGMRGAVTLAAAQTLPLSAPLRPLLLLVALLVAVGSLVVQGLTLSLVIRLVKPLMAVEGEDEEEKRRVLKVMRNAVKESALAEALRDQGLDDTRGLTRSFSTVGRALAANSPGSLPHGLSPSQLRYLAVEAIHAQREALLEARDEGVFSSTTLQYALDRLDAEEVMLAAHH</sequence>
<feature type="transmembrane region" description="Helical" evidence="10">
    <location>
        <begin position="232"/>
        <end position="252"/>
    </location>
</feature>
<feature type="transmembrane region" description="Helical" evidence="10">
    <location>
        <begin position="303"/>
        <end position="332"/>
    </location>
</feature>
<keyword evidence="7" id="KW-0406">Ion transport</keyword>
<dbReference type="GO" id="GO:0005886">
    <property type="term" value="C:plasma membrane"/>
    <property type="evidence" value="ECO:0007669"/>
    <property type="project" value="UniProtKB-SubCell"/>
</dbReference>
<feature type="transmembrane region" description="Helical" evidence="10">
    <location>
        <begin position="403"/>
        <end position="424"/>
    </location>
</feature>
<feature type="transmembrane region" description="Helical" evidence="10">
    <location>
        <begin position="111"/>
        <end position="130"/>
    </location>
</feature>
<dbReference type="InterPro" id="IPR006153">
    <property type="entry name" value="Cation/H_exchanger_TM"/>
</dbReference>
<feature type="transmembrane region" description="Helical" evidence="10">
    <location>
        <begin position="273"/>
        <end position="291"/>
    </location>
</feature>
<evidence type="ECO:0000256" key="3">
    <source>
        <dbReference type="ARBA" id="ARBA00022475"/>
    </source>
</evidence>
<evidence type="ECO:0000256" key="8">
    <source>
        <dbReference type="ARBA" id="ARBA00023136"/>
    </source>
</evidence>
<keyword evidence="4 10" id="KW-0812">Transmembrane</keyword>
<dbReference type="GO" id="GO:0015385">
    <property type="term" value="F:sodium:proton antiporter activity"/>
    <property type="evidence" value="ECO:0007669"/>
    <property type="project" value="InterPro"/>
</dbReference>
<dbReference type="EMBL" id="CP066802">
    <property type="protein sequence ID" value="QQM68053.1"/>
    <property type="molecule type" value="Genomic_DNA"/>
</dbReference>
<name>A0A7T7S278_9ACTO</name>
<feature type="transmembrane region" description="Helical" evidence="10">
    <location>
        <begin position="180"/>
        <end position="197"/>
    </location>
</feature>
<evidence type="ECO:0000256" key="1">
    <source>
        <dbReference type="ARBA" id="ARBA00004651"/>
    </source>
</evidence>
<evidence type="ECO:0000256" key="6">
    <source>
        <dbReference type="ARBA" id="ARBA00023053"/>
    </source>
</evidence>
<evidence type="ECO:0000256" key="9">
    <source>
        <dbReference type="ARBA" id="ARBA00023201"/>
    </source>
</evidence>
<keyword evidence="3" id="KW-1003">Cell membrane</keyword>
<keyword evidence="13" id="KW-1185">Reference proteome</keyword>
<accession>A0A7T7S278</accession>
<dbReference type="GO" id="GO:0098719">
    <property type="term" value="P:sodium ion import across plasma membrane"/>
    <property type="evidence" value="ECO:0007669"/>
    <property type="project" value="TreeGrafter"/>
</dbReference>
<keyword evidence="5 10" id="KW-1133">Transmembrane helix</keyword>
<dbReference type="AlphaFoldDB" id="A0A7T7S278"/>
<evidence type="ECO:0000256" key="10">
    <source>
        <dbReference type="SAM" id="Phobius"/>
    </source>
</evidence>
<reference evidence="12 13" key="1">
    <citation type="submission" date="2020-12" db="EMBL/GenBank/DDBJ databases">
        <authorList>
            <person name="Zhou J."/>
        </authorList>
    </citation>
    <scope>NUCLEOTIDE SEQUENCE [LARGE SCALE GENOMIC DNA]</scope>
    <source>
        <strain evidence="12 13">CCUG 61299</strain>
    </source>
</reference>
<feature type="transmembrane region" description="Helical" evidence="10">
    <location>
        <begin position="83"/>
        <end position="105"/>
    </location>
</feature>
<dbReference type="PANTHER" id="PTHR10110">
    <property type="entry name" value="SODIUM/HYDROGEN EXCHANGER"/>
    <property type="match status" value="1"/>
</dbReference>
<feature type="domain" description="Cation/H+ exchanger transmembrane" evidence="11">
    <location>
        <begin position="10"/>
        <end position="339"/>
    </location>
</feature>
<dbReference type="GO" id="GO:0015386">
    <property type="term" value="F:potassium:proton antiporter activity"/>
    <property type="evidence" value="ECO:0007669"/>
    <property type="project" value="TreeGrafter"/>
</dbReference>
<dbReference type="Gene3D" id="6.10.140.1330">
    <property type="match status" value="1"/>
</dbReference>
<feature type="transmembrane region" description="Helical" evidence="10">
    <location>
        <begin position="444"/>
        <end position="469"/>
    </location>
</feature>
<evidence type="ECO:0000259" key="11">
    <source>
        <dbReference type="Pfam" id="PF00999"/>
    </source>
</evidence>
<keyword evidence="2" id="KW-0813">Transport</keyword>
<protein>
    <submittedName>
        <fullName evidence="12">Cation:proton antiporter</fullName>
    </submittedName>
</protein>
<gene>
    <name evidence="12" type="ORF">JG540_04205</name>
</gene>
<evidence type="ECO:0000256" key="7">
    <source>
        <dbReference type="ARBA" id="ARBA00023065"/>
    </source>
</evidence>
<keyword evidence="9" id="KW-0739">Sodium transport</keyword>
<keyword evidence="6" id="KW-0915">Sodium</keyword>
<dbReference type="Pfam" id="PF00999">
    <property type="entry name" value="Na_H_Exchanger"/>
    <property type="match status" value="1"/>
</dbReference>
<dbReference type="Proteomes" id="UP000595895">
    <property type="component" value="Chromosome"/>
</dbReference>
<feature type="transmembrane region" description="Helical" evidence="10">
    <location>
        <begin position="51"/>
        <end position="71"/>
    </location>
</feature>
<evidence type="ECO:0000313" key="13">
    <source>
        <dbReference type="Proteomes" id="UP000595895"/>
    </source>
</evidence>
<keyword evidence="8 10" id="KW-0472">Membrane</keyword>
<evidence type="ECO:0000256" key="2">
    <source>
        <dbReference type="ARBA" id="ARBA00022448"/>
    </source>
</evidence>
<comment type="subcellular location">
    <subcellularLocation>
        <location evidence="1">Cell membrane</location>
        <topology evidence="1">Multi-pass membrane protein</topology>
    </subcellularLocation>
</comment>
<evidence type="ECO:0000256" key="5">
    <source>
        <dbReference type="ARBA" id="ARBA00022989"/>
    </source>
</evidence>
<organism evidence="12 13">
    <name type="scientific">Actinomyces weissii</name>
    <dbReference type="NCBI Taxonomy" id="675090"/>
    <lineage>
        <taxon>Bacteria</taxon>
        <taxon>Bacillati</taxon>
        <taxon>Actinomycetota</taxon>
        <taxon>Actinomycetes</taxon>
        <taxon>Actinomycetales</taxon>
        <taxon>Actinomycetaceae</taxon>
        <taxon>Actinomyces</taxon>
    </lineage>
</organism>
<dbReference type="RefSeq" id="WP_200277500.1">
    <property type="nucleotide sequence ID" value="NZ_CP066802.1"/>
</dbReference>